<evidence type="ECO:0000313" key="4">
    <source>
        <dbReference type="Proteomes" id="UP000093000"/>
    </source>
</evidence>
<feature type="region of interest" description="Disordered" evidence="1">
    <location>
        <begin position="1"/>
        <end position="267"/>
    </location>
</feature>
<dbReference type="Proteomes" id="UP000093000">
    <property type="component" value="Unassembled WGS sequence"/>
</dbReference>
<comment type="caution">
    <text evidence="3">The sequence shown here is derived from an EMBL/GenBank/DDBJ whole genome shotgun (WGS) entry which is preliminary data.</text>
</comment>
<feature type="compositionally biased region" description="Basic residues" evidence="1">
    <location>
        <begin position="435"/>
        <end position="449"/>
    </location>
</feature>
<reference evidence="3 4" key="1">
    <citation type="submission" date="2016-03" db="EMBL/GenBank/DDBJ databases">
        <title>Choanephora cucurbitarum.</title>
        <authorList>
            <person name="Min B."/>
            <person name="Park H."/>
            <person name="Park J.-H."/>
            <person name="Shin H.-D."/>
            <person name="Choi I.-G."/>
        </authorList>
    </citation>
    <scope>NUCLEOTIDE SEQUENCE [LARGE SCALE GENOMIC DNA]</scope>
    <source>
        <strain evidence="3 4">KUS-F28377</strain>
    </source>
</reference>
<name>A0A1C7NHU9_9FUNG</name>
<feature type="compositionally biased region" description="Polar residues" evidence="1">
    <location>
        <begin position="21"/>
        <end position="33"/>
    </location>
</feature>
<dbReference type="InterPro" id="IPR009060">
    <property type="entry name" value="UBA-like_sf"/>
</dbReference>
<dbReference type="SMART" id="SM00165">
    <property type="entry name" value="UBA"/>
    <property type="match status" value="1"/>
</dbReference>
<feature type="compositionally biased region" description="Basic and acidic residues" evidence="1">
    <location>
        <begin position="1"/>
        <end position="20"/>
    </location>
</feature>
<dbReference type="PROSITE" id="PS50030">
    <property type="entry name" value="UBA"/>
    <property type="match status" value="1"/>
</dbReference>
<feature type="compositionally biased region" description="Acidic residues" evidence="1">
    <location>
        <begin position="51"/>
        <end position="62"/>
    </location>
</feature>
<dbReference type="Gene3D" id="1.10.8.10">
    <property type="entry name" value="DNA helicase RuvA subunit, C-terminal domain"/>
    <property type="match status" value="1"/>
</dbReference>
<keyword evidence="4" id="KW-1185">Reference proteome</keyword>
<dbReference type="STRING" id="101091.A0A1C7NHU9"/>
<proteinExistence type="predicted"/>
<dbReference type="InParanoid" id="A0A1C7NHU9"/>
<evidence type="ECO:0000313" key="3">
    <source>
        <dbReference type="EMBL" id="OBZ88570.1"/>
    </source>
</evidence>
<dbReference type="EMBL" id="LUGH01000144">
    <property type="protein sequence ID" value="OBZ88570.1"/>
    <property type="molecule type" value="Genomic_DNA"/>
</dbReference>
<dbReference type="InterPro" id="IPR015940">
    <property type="entry name" value="UBA"/>
</dbReference>
<organism evidence="3 4">
    <name type="scientific">Choanephora cucurbitarum</name>
    <dbReference type="NCBI Taxonomy" id="101091"/>
    <lineage>
        <taxon>Eukaryota</taxon>
        <taxon>Fungi</taxon>
        <taxon>Fungi incertae sedis</taxon>
        <taxon>Mucoromycota</taxon>
        <taxon>Mucoromycotina</taxon>
        <taxon>Mucoromycetes</taxon>
        <taxon>Mucorales</taxon>
        <taxon>Mucorineae</taxon>
        <taxon>Choanephoraceae</taxon>
        <taxon>Choanephoroideae</taxon>
        <taxon>Choanephora</taxon>
    </lineage>
</organism>
<gene>
    <name evidence="3" type="ORF">A0J61_03390</name>
</gene>
<feature type="region of interest" description="Disordered" evidence="1">
    <location>
        <begin position="425"/>
        <end position="482"/>
    </location>
</feature>
<feature type="compositionally biased region" description="Basic and acidic residues" evidence="1">
    <location>
        <begin position="160"/>
        <end position="172"/>
    </location>
</feature>
<feature type="compositionally biased region" description="Polar residues" evidence="1">
    <location>
        <begin position="209"/>
        <end position="222"/>
    </location>
</feature>
<evidence type="ECO:0000259" key="2">
    <source>
        <dbReference type="PROSITE" id="PS50030"/>
    </source>
</evidence>
<feature type="compositionally biased region" description="Polar residues" evidence="1">
    <location>
        <begin position="112"/>
        <end position="132"/>
    </location>
</feature>
<dbReference type="OrthoDB" id="524326at2759"/>
<feature type="compositionally biased region" description="Polar residues" evidence="1">
    <location>
        <begin position="177"/>
        <end position="199"/>
    </location>
</feature>
<feature type="compositionally biased region" description="Polar residues" evidence="1">
    <location>
        <begin position="241"/>
        <end position="253"/>
    </location>
</feature>
<dbReference type="SUPFAM" id="SSF46934">
    <property type="entry name" value="UBA-like"/>
    <property type="match status" value="1"/>
</dbReference>
<feature type="compositionally biased region" description="Polar residues" evidence="1">
    <location>
        <begin position="142"/>
        <end position="151"/>
    </location>
</feature>
<dbReference type="AlphaFoldDB" id="A0A1C7NHU9"/>
<sequence length="537" mass="58571">MKEKTRSLLDDEKEGLEKKQPTSNEQLAQSEAKSSVRAANTDGGPRSSIVEESDGTDDDFFDAVEASSNPKTAPTLNTSAKTPSATDESEFVFIDHPAQNAGEDMRAPVTPKNPSTKSNSDITIANSSTTPSKKPAAEMQSVELTGSNSRSNLKEPASLEPRRQQQQYHHDEEDSVFISSLSESEISDRFTSSTNSSTHRVAPPPPPQSRQVTSGHTTPQTYKSQAKKPPAASPQPRKESNTIFTPRTSQQDDTIFGSPSLPISTKEEDEFDAYFADDKFLSGNGENSKENNAVGMVTQSAVTDATPTGFGSNLDQTSFNQSTFGAPNKMQNEGNQHTSNTVHYKDIGNSFSQAPGENTLKDENQGVNNSIRGDNDQNFKSKSSSTSIKAVPLINESEEGEEDRITIEDKKKKKKNIISWAKNIGSFSSHDGDKKKGKKDKKKEIKKKKSFSERISGPSTKEAGLQVPASSIPDEANSHREDTLSHTNAFELDLDTIRGSHVAELVNMGFHPQAAMDALDRYDQDVEKATNFLLDQA</sequence>
<protein>
    <recommendedName>
        <fullName evidence="2">UBA domain-containing protein</fullName>
    </recommendedName>
</protein>
<feature type="compositionally biased region" description="Polar residues" evidence="1">
    <location>
        <begin position="307"/>
        <end position="342"/>
    </location>
</feature>
<evidence type="ECO:0000256" key="1">
    <source>
        <dbReference type="SAM" id="MobiDB-lite"/>
    </source>
</evidence>
<accession>A0A1C7NHU9</accession>
<feature type="domain" description="UBA" evidence="2">
    <location>
        <begin position="491"/>
        <end position="536"/>
    </location>
</feature>
<feature type="compositionally biased region" description="Polar residues" evidence="1">
    <location>
        <begin position="66"/>
        <end position="86"/>
    </location>
</feature>
<feature type="region of interest" description="Disordered" evidence="1">
    <location>
        <begin position="307"/>
        <end position="412"/>
    </location>
</feature>